<dbReference type="EMBL" id="JAKRYL010000011">
    <property type="protein sequence ID" value="MCL7747803.1"/>
    <property type="molecule type" value="Genomic_DNA"/>
</dbReference>
<dbReference type="Pfam" id="PF01966">
    <property type="entry name" value="HD"/>
    <property type="match status" value="1"/>
</dbReference>
<dbReference type="CDD" id="cd04492">
    <property type="entry name" value="YhaM_OBF_like"/>
    <property type="match status" value="1"/>
</dbReference>
<dbReference type="Proteomes" id="UP001139150">
    <property type="component" value="Unassembled WGS sequence"/>
</dbReference>
<keyword evidence="4" id="KW-1185">Reference proteome</keyword>
<dbReference type="SUPFAM" id="SSF109604">
    <property type="entry name" value="HD-domain/PDEase-like"/>
    <property type="match status" value="1"/>
</dbReference>
<evidence type="ECO:0000256" key="1">
    <source>
        <dbReference type="ARBA" id="ARBA00022801"/>
    </source>
</evidence>
<protein>
    <submittedName>
        <fullName evidence="3">HD domain-containing protein</fullName>
    </submittedName>
</protein>
<dbReference type="Gene3D" id="1.10.3210.10">
    <property type="entry name" value="Hypothetical protein af1432"/>
    <property type="match status" value="1"/>
</dbReference>
<evidence type="ECO:0000313" key="3">
    <source>
        <dbReference type="EMBL" id="MCL7747803.1"/>
    </source>
</evidence>
<dbReference type="GO" id="GO:0016787">
    <property type="term" value="F:hydrolase activity"/>
    <property type="evidence" value="ECO:0007669"/>
    <property type="project" value="UniProtKB-KW"/>
</dbReference>
<evidence type="ECO:0000259" key="2">
    <source>
        <dbReference type="Pfam" id="PF01966"/>
    </source>
</evidence>
<dbReference type="InterPro" id="IPR050798">
    <property type="entry name" value="YhaM_exoribonuc/phosphodiest"/>
</dbReference>
<accession>A0A9X2I504</accession>
<dbReference type="PANTHER" id="PTHR37294">
    <property type="entry name" value="3'-5' EXORIBONUCLEASE YHAM"/>
    <property type="match status" value="1"/>
</dbReference>
<reference evidence="3" key="1">
    <citation type="submission" date="2022-02" db="EMBL/GenBank/DDBJ databases">
        <title>Halalkalibacter sp. nov. isolated from Lonar Lake, India.</title>
        <authorList>
            <person name="Joshi A."/>
            <person name="Thite S."/>
            <person name="Lodha T."/>
        </authorList>
    </citation>
    <scope>NUCLEOTIDE SEQUENCE</scope>
    <source>
        <strain evidence="3">MEB205</strain>
    </source>
</reference>
<name>A0A9X2I504_9BACI</name>
<organism evidence="3 4">
    <name type="scientific">Halalkalibacter alkaliphilus</name>
    <dbReference type="NCBI Taxonomy" id="2917993"/>
    <lineage>
        <taxon>Bacteria</taxon>
        <taxon>Bacillati</taxon>
        <taxon>Bacillota</taxon>
        <taxon>Bacilli</taxon>
        <taxon>Bacillales</taxon>
        <taxon>Bacillaceae</taxon>
        <taxon>Halalkalibacter</taxon>
    </lineage>
</organism>
<dbReference type="RefSeq" id="WP_250096700.1">
    <property type="nucleotide sequence ID" value="NZ_JAKRYL010000011.1"/>
</dbReference>
<dbReference type="GO" id="GO:0031125">
    <property type="term" value="P:rRNA 3'-end processing"/>
    <property type="evidence" value="ECO:0007669"/>
    <property type="project" value="TreeGrafter"/>
</dbReference>
<feature type="domain" description="HD" evidence="2">
    <location>
        <begin position="159"/>
        <end position="270"/>
    </location>
</feature>
<dbReference type="PANTHER" id="PTHR37294:SF1">
    <property type="entry name" value="3'-5' EXORIBONUCLEASE YHAM"/>
    <property type="match status" value="1"/>
</dbReference>
<keyword evidence="1" id="KW-0378">Hydrolase</keyword>
<comment type="caution">
    <text evidence="3">The sequence shown here is derived from an EMBL/GenBank/DDBJ whole genome shotgun (WGS) entry which is preliminary data.</text>
</comment>
<evidence type="ECO:0000313" key="4">
    <source>
        <dbReference type="Proteomes" id="UP001139150"/>
    </source>
</evidence>
<dbReference type="AlphaFoldDB" id="A0A9X2I504"/>
<proteinExistence type="predicted"/>
<sequence length="318" mass="36329">MLQLQEGETITTFFLIKEREIKQASNGSDYANFKLERNLEVIPARLWDITADQIDQLQRKAIVKVEGTVVNFREKLHLTIQRIRLATEADQINVSELISKKGVHREALWHELRLMMEEVESEIMRQIIKQLFSRKVLRERLTTIPASKNYHHTYYAGLLDHIVHVTQSALQLLPLYPKINKSVVVATCLIHDLGKTEVFTDAVAPDYSTAGEFLGHITLSLELVQDAAREAGISRENNELLALKHCIASQYGEVSQGFGSTASPKTAEAIFFQHIKQMNAKLQAFEMVQEKANEQWVYSPMLKRKLYTNMNDHGNKEG</sequence>
<dbReference type="InterPro" id="IPR006674">
    <property type="entry name" value="HD_domain"/>
</dbReference>
<gene>
    <name evidence="3" type="ORF">MF646_11795</name>
</gene>